<feature type="region of interest" description="Disordered" evidence="1">
    <location>
        <begin position="1"/>
        <end position="152"/>
    </location>
</feature>
<dbReference type="EMBL" id="BT038451">
    <property type="protein sequence ID" value="ACF83456.1"/>
    <property type="molecule type" value="mRNA"/>
</dbReference>
<accession>B4FMW3</accession>
<evidence type="ECO:0000256" key="1">
    <source>
        <dbReference type="SAM" id="MobiDB-lite"/>
    </source>
</evidence>
<feature type="compositionally biased region" description="Low complexity" evidence="1">
    <location>
        <begin position="108"/>
        <end position="120"/>
    </location>
</feature>
<organism evidence="2">
    <name type="scientific">Zea mays</name>
    <name type="common">Maize</name>
    <dbReference type="NCBI Taxonomy" id="4577"/>
    <lineage>
        <taxon>Eukaryota</taxon>
        <taxon>Viridiplantae</taxon>
        <taxon>Streptophyta</taxon>
        <taxon>Embryophyta</taxon>
        <taxon>Tracheophyta</taxon>
        <taxon>Spermatophyta</taxon>
        <taxon>Magnoliopsida</taxon>
        <taxon>Liliopsida</taxon>
        <taxon>Poales</taxon>
        <taxon>Poaceae</taxon>
        <taxon>PACMAD clade</taxon>
        <taxon>Panicoideae</taxon>
        <taxon>Andropogonodae</taxon>
        <taxon>Andropogoneae</taxon>
        <taxon>Tripsacinae</taxon>
        <taxon>Zea</taxon>
    </lineage>
</organism>
<reference evidence="2" key="1">
    <citation type="journal article" date="2009" name="PLoS Genet.">
        <title>Sequencing, mapping, and analysis of 27,455 maize full-length cDNAs.</title>
        <authorList>
            <person name="Soderlund C."/>
            <person name="Descour A."/>
            <person name="Kudrna D."/>
            <person name="Bomhoff M."/>
            <person name="Boyd L."/>
            <person name="Currie J."/>
            <person name="Angelova A."/>
            <person name="Collura K."/>
            <person name="Wissotski M."/>
            <person name="Ashley E."/>
            <person name="Morrow D."/>
            <person name="Fernandes J."/>
            <person name="Walbot V."/>
            <person name="Yu Y."/>
        </authorList>
    </citation>
    <scope>NUCLEOTIDE SEQUENCE</scope>
    <source>
        <strain evidence="2">B73</strain>
    </source>
</reference>
<sequence>MSVSARVIAGHSDHSCRHSRHSTQRCNGAGGASAGSATVHWRRREHEPNAVRGGGQFRATASGGAGLPRLLPVDPRGPAAVARHGGHARRGGGRAPVRAQAPRRRGRGPPVRGALRPAAVLPDAGRVHAVGHPAAAPPLPRPRPGPRPHVRL</sequence>
<protein>
    <submittedName>
        <fullName evidence="2">Uncharacterized protein</fullName>
    </submittedName>
</protein>
<dbReference type="AlphaFoldDB" id="B4FMW3"/>
<name>B4FMW3_MAIZE</name>
<proteinExistence type="evidence at transcript level"/>
<evidence type="ECO:0000313" key="2">
    <source>
        <dbReference type="EMBL" id="ACF83456.1"/>
    </source>
</evidence>